<feature type="compositionally biased region" description="Basic and acidic residues" evidence="1">
    <location>
        <begin position="194"/>
        <end position="204"/>
    </location>
</feature>
<keyword evidence="3" id="KW-1185">Reference proteome</keyword>
<feature type="region of interest" description="Disordered" evidence="1">
    <location>
        <begin position="189"/>
        <end position="230"/>
    </location>
</feature>
<dbReference type="EMBL" id="JASCZI010000216">
    <property type="protein sequence ID" value="MED6110137.1"/>
    <property type="molecule type" value="Genomic_DNA"/>
</dbReference>
<protein>
    <submittedName>
        <fullName evidence="2">Uncharacterized protein</fullName>
    </submittedName>
</protein>
<name>A0ABU6QEL6_9FABA</name>
<sequence>MVPPTKYLNSTVDYAEDSSFEIDFTQPISLTGSCISISSREPATKIMKPTLQMVLNTKEESIDKTSMHYEDNNTSIIIKEGYTEMLSHHNINGDALILATYYGGCFFRYKITPCGEDELIPHMMSNCSPIHTHLDPAAFQLGPIVEPSIIISSNETNNLREMSQPSTTLAINSNHQNTLIHTAVEDVSPPLKNLSKEEKDDHADSLIQEKNASCGRGKEAMPNVVKQGIR</sequence>
<accession>A0ABU6QEL6</accession>
<comment type="caution">
    <text evidence="2">The sequence shown here is derived from an EMBL/GenBank/DDBJ whole genome shotgun (WGS) entry which is preliminary data.</text>
</comment>
<gene>
    <name evidence="2" type="ORF">PIB30_040195</name>
</gene>
<reference evidence="2 3" key="1">
    <citation type="journal article" date="2023" name="Plants (Basel)">
        <title>Bridging the Gap: Combining Genomics and Transcriptomics Approaches to Understand Stylosanthes scabra, an Orphan Legume from the Brazilian Caatinga.</title>
        <authorList>
            <person name="Ferreira-Neto J.R.C."/>
            <person name="da Silva M.D."/>
            <person name="Binneck E."/>
            <person name="de Melo N.F."/>
            <person name="da Silva R.H."/>
            <person name="de Melo A.L.T.M."/>
            <person name="Pandolfi V."/>
            <person name="Bustamante F.O."/>
            <person name="Brasileiro-Vidal A.C."/>
            <person name="Benko-Iseppon A.M."/>
        </authorList>
    </citation>
    <scope>NUCLEOTIDE SEQUENCE [LARGE SCALE GENOMIC DNA]</scope>
    <source>
        <tissue evidence="2">Leaves</tissue>
    </source>
</reference>
<evidence type="ECO:0000313" key="2">
    <source>
        <dbReference type="EMBL" id="MED6110137.1"/>
    </source>
</evidence>
<proteinExistence type="predicted"/>
<dbReference type="Proteomes" id="UP001341840">
    <property type="component" value="Unassembled WGS sequence"/>
</dbReference>
<dbReference type="PROSITE" id="PS51257">
    <property type="entry name" value="PROKAR_LIPOPROTEIN"/>
    <property type="match status" value="1"/>
</dbReference>
<evidence type="ECO:0000256" key="1">
    <source>
        <dbReference type="SAM" id="MobiDB-lite"/>
    </source>
</evidence>
<organism evidence="2 3">
    <name type="scientific">Stylosanthes scabra</name>
    <dbReference type="NCBI Taxonomy" id="79078"/>
    <lineage>
        <taxon>Eukaryota</taxon>
        <taxon>Viridiplantae</taxon>
        <taxon>Streptophyta</taxon>
        <taxon>Embryophyta</taxon>
        <taxon>Tracheophyta</taxon>
        <taxon>Spermatophyta</taxon>
        <taxon>Magnoliopsida</taxon>
        <taxon>eudicotyledons</taxon>
        <taxon>Gunneridae</taxon>
        <taxon>Pentapetalae</taxon>
        <taxon>rosids</taxon>
        <taxon>fabids</taxon>
        <taxon>Fabales</taxon>
        <taxon>Fabaceae</taxon>
        <taxon>Papilionoideae</taxon>
        <taxon>50 kb inversion clade</taxon>
        <taxon>dalbergioids sensu lato</taxon>
        <taxon>Dalbergieae</taxon>
        <taxon>Pterocarpus clade</taxon>
        <taxon>Stylosanthes</taxon>
    </lineage>
</organism>
<evidence type="ECO:0000313" key="3">
    <source>
        <dbReference type="Proteomes" id="UP001341840"/>
    </source>
</evidence>